<reference evidence="10 11" key="1">
    <citation type="submission" date="2018-11" db="EMBL/GenBank/DDBJ databases">
        <title>Genome assembly of Steccherinum ochraceum LE-BIN_3174, the white-rot fungus of the Steccherinaceae family (The Residual Polyporoid clade, Polyporales, Basidiomycota).</title>
        <authorList>
            <person name="Fedorova T.V."/>
            <person name="Glazunova O.A."/>
            <person name="Landesman E.O."/>
            <person name="Moiseenko K.V."/>
            <person name="Psurtseva N.V."/>
            <person name="Savinova O.S."/>
            <person name="Shakhova N.V."/>
            <person name="Tyazhelova T.V."/>
            <person name="Vasina D.V."/>
        </authorList>
    </citation>
    <scope>NUCLEOTIDE SEQUENCE [LARGE SCALE GENOMIC DNA]</scope>
    <source>
        <strain evidence="10 11">LE-BIN_3174</strain>
    </source>
</reference>
<protein>
    <recommendedName>
        <fullName evidence="12">Cytochrome P450</fullName>
    </recommendedName>
</protein>
<feature type="chain" id="PRO_5020539080" description="Cytochrome P450" evidence="9">
    <location>
        <begin position="21"/>
        <end position="420"/>
    </location>
</feature>
<evidence type="ECO:0000313" key="10">
    <source>
        <dbReference type="EMBL" id="TCD66420.1"/>
    </source>
</evidence>
<dbReference type="STRING" id="92696.A0A4R0RE23"/>
<evidence type="ECO:0000256" key="9">
    <source>
        <dbReference type="SAM" id="SignalP"/>
    </source>
</evidence>
<comment type="similarity">
    <text evidence="3">Belongs to the cytochrome P450 family.</text>
</comment>
<dbReference type="AlphaFoldDB" id="A0A4R0RE23"/>
<dbReference type="OrthoDB" id="10029320at2759"/>
<evidence type="ECO:0000256" key="1">
    <source>
        <dbReference type="ARBA" id="ARBA00001971"/>
    </source>
</evidence>
<keyword evidence="5" id="KW-0479">Metal-binding</keyword>
<dbReference type="Proteomes" id="UP000292702">
    <property type="component" value="Unassembled WGS sequence"/>
</dbReference>
<evidence type="ECO:0000256" key="4">
    <source>
        <dbReference type="ARBA" id="ARBA00022617"/>
    </source>
</evidence>
<comment type="pathway">
    <text evidence="2">Secondary metabolite biosynthesis.</text>
</comment>
<evidence type="ECO:0000313" key="11">
    <source>
        <dbReference type="Proteomes" id="UP000292702"/>
    </source>
</evidence>
<comment type="cofactor">
    <cofactor evidence="1">
        <name>heme</name>
        <dbReference type="ChEBI" id="CHEBI:30413"/>
    </cofactor>
</comment>
<dbReference type="SUPFAM" id="SSF48264">
    <property type="entry name" value="Cytochrome P450"/>
    <property type="match status" value="1"/>
</dbReference>
<dbReference type="GO" id="GO:0020037">
    <property type="term" value="F:heme binding"/>
    <property type="evidence" value="ECO:0007669"/>
    <property type="project" value="InterPro"/>
</dbReference>
<evidence type="ECO:0000256" key="8">
    <source>
        <dbReference type="ARBA" id="ARBA00023033"/>
    </source>
</evidence>
<dbReference type="PANTHER" id="PTHR24305:SF166">
    <property type="entry name" value="CYTOCHROME P450 12A4, MITOCHONDRIAL-RELATED"/>
    <property type="match status" value="1"/>
</dbReference>
<evidence type="ECO:0000256" key="6">
    <source>
        <dbReference type="ARBA" id="ARBA00023002"/>
    </source>
</evidence>
<keyword evidence="9" id="KW-0732">Signal</keyword>
<keyword evidence="8" id="KW-0503">Monooxygenase</keyword>
<accession>A0A4R0RE23</accession>
<gene>
    <name evidence="10" type="ORF">EIP91_001411</name>
</gene>
<organism evidence="10 11">
    <name type="scientific">Steccherinum ochraceum</name>
    <dbReference type="NCBI Taxonomy" id="92696"/>
    <lineage>
        <taxon>Eukaryota</taxon>
        <taxon>Fungi</taxon>
        <taxon>Dikarya</taxon>
        <taxon>Basidiomycota</taxon>
        <taxon>Agaricomycotina</taxon>
        <taxon>Agaricomycetes</taxon>
        <taxon>Polyporales</taxon>
        <taxon>Steccherinaceae</taxon>
        <taxon>Steccherinum</taxon>
    </lineage>
</organism>
<dbReference type="PANTHER" id="PTHR24305">
    <property type="entry name" value="CYTOCHROME P450"/>
    <property type="match status" value="1"/>
</dbReference>
<evidence type="ECO:0000256" key="5">
    <source>
        <dbReference type="ARBA" id="ARBA00022723"/>
    </source>
</evidence>
<keyword evidence="4" id="KW-0349">Heme</keyword>
<dbReference type="InterPro" id="IPR050121">
    <property type="entry name" value="Cytochrome_P450_monoxygenase"/>
</dbReference>
<dbReference type="GO" id="GO:0005506">
    <property type="term" value="F:iron ion binding"/>
    <property type="evidence" value="ECO:0007669"/>
    <property type="project" value="InterPro"/>
</dbReference>
<evidence type="ECO:0008006" key="12">
    <source>
        <dbReference type="Google" id="ProtNLM"/>
    </source>
</evidence>
<feature type="signal peptide" evidence="9">
    <location>
        <begin position="1"/>
        <end position="20"/>
    </location>
</feature>
<dbReference type="EMBL" id="RWJN01000136">
    <property type="protein sequence ID" value="TCD66420.1"/>
    <property type="molecule type" value="Genomic_DNA"/>
</dbReference>
<comment type="caution">
    <text evidence="10">The sequence shown here is derived from an EMBL/GenBank/DDBJ whole genome shotgun (WGS) entry which is preliminary data.</text>
</comment>
<dbReference type="Gene3D" id="1.10.630.10">
    <property type="entry name" value="Cytochrome P450"/>
    <property type="match status" value="2"/>
</dbReference>
<evidence type="ECO:0000256" key="2">
    <source>
        <dbReference type="ARBA" id="ARBA00005179"/>
    </source>
</evidence>
<keyword evidence="7" id="KW-0408">Iron</keyword>
<keyword evidence="11" id="KW-1185">Reference proteome</keyword>
<sequence length="420" mass="46912">MDFVFALLIATLAIIVTWQAFQRSRHTRHPTSTCVDTMNGLRSVLENPNASLQTLLVSRAGSNSRLRASFQLTNTFVSDDPHLHREFVTKAKGFVQAQASSHSRAAFADMCSAIVEEVLAAGNANGHPVAFDDFIQVVTFKVILSSLFGAEIDGLDDGDVLFAARAINTLWQQSKQAEPPSLDLLCQLNSHLRSWLPEHTNPLDFIVPAYETMWRVVAIAVARVHRDGSLVYQTAFSDFLQDPSRGHFQRWNSVQEPSIESVIQETIRLYPPTRRISRLIVSSQELSWSSRIFRTLFKFPFSAPTFPAPTSQYTAIVDIGALHRDPTIWGPDSDVFDPLRFHSSRITSSQKECMLGFGFGRLKCVAKDWAPHTAAIIVAAVLSRTCGEVARFKIVEGEKIGNREGWEGWEVILARARRSV</sequence>
<dbReference type="InterPro" id="IPR036396">
    <property type="entry name" value="Cyt_P450_sf"/>
</dbReference>
<dbReference type="GO" id="GO:0016705">
    <property type="term" value="F:oxidoreductase activity, acting on paired donors, with incorporation or reduction of molecular oxygen"/>
    <property type="evidence" value="ECO:0007669"/>
    <property type="project" value="InterPro"/>
</dbReference>
<dbReference type="GO" id="GO:0004497">
    <property type="term" value="F:monooxygenase activity"/>
    <property type="evidence" value="ECO:0007669"/>
    <property type="project" value="UniProtKB-KW"/>
</dbReference>
<dbReference type="Pfam" id="PF00067">
    <property type="entry name" value="p450"/>
    <property type="match status" value="1"/>
</dbReference>
<dbReference type="InterPro" id="IPR001128">
    <property type="entry name" value="Cyt_P450"/>
</dbReference>
<evidence type="ECO:0000256" key="7">
    <source>
        <dbReference type="ARBA" id="ARBA00023004"/>
    </source>
</evidence>
<keyword evidence="6" id="KW-0560">Oxidoreductase</keyword>
<name>A0A4R0RE23_9APHY</name>
<evidence type="ECO:0000256" key="3">
    <source>
        <dbReference type="ARBA" id="ARBA00010617"/>
    </source>
</evidence>
<proteinExistence type="inferred from homology"/>